<gene>
    <name evidence="1" type="ORF">DI526_21650</name>
</gene>
<dbReference type="Proteomes" id="UP000249393">
    <property type="component" value="Unassembled WGS sequence"/>
</dbReference>
<name>A0A2W5X2H1_9CAUL</name>
<dbReference type="AlphaFoldDB" id="A0A2W5X2H1"/>
<dbReference type="EMBL" id="QFQZ01000115">
    <property type="protein sequence ID" value="PZR30761.1"/>
    <property type="molecule type" value="Genomic_DNA"/>
</dbReference>
<evidence type="ECO:0000313" key="1">
    <source>
        <dbReference type="EMBL" id="PZR30761.1"/>
    </source>
</evidence>
<evidence type="ECO:0000313" key="2">
    <source>
        <dbReference type="Proteomes" id="UP000249393"/>
    </source>
</evidence>
<reference evidence="1 2" key="1">
    <citation type="submission" date="2017-08" db="EMBL/GenBank/DDBJ databases">
        <title>Infants hospitalized years apart are colonized by the same room-sourced microbial strains.</title>
        <authorList>
            <person name="Brooks B."/>
            <person name="Olm M.R."/>
            <person name="Firek B.A."/>
            <person name="Baker R."/>
            <person name="Thomas B.C."/>
            <person name="Morowitz M.J."/>
            <person name="Banfield J.F."/>
        </authorList>
    </citation>
    <scope>NUCLEOTIDE SEQUENCE [LARGE SCALE GENOMIC DNA]</scope>
    <source>
        <strain evidence="1">S2_003_000_R2_4</strain>
    </source>
</reference>
<sequence length="67" mass="7509">MRKSHADAVEWLIETVKEALENGTASEEDLQEWLLAAVLLEEMAQEDAEEAKLSDFLALEIAGRTLH</sequence>
<accession>A0A2W5X2H1</accession>
<protein>
    <submittedName>
        <fullName evidence="1">Uncharacterized protein</fullName>
    </submittedName>
</protein>
<dbReference type="RefSeq" id="WP_304282734.1">
    <property type="nucleotide sequence ID" value="NZ_QFQZ01000115.1"/>
</dbReference>
<comment type="caution">
    <text evidence="1">The sequence shown here is derived from an EMBL/GenBank/DDBJ whole genome shotgun (WGS) entry which is preliminary data.</text>
</comment>
<proteinExistence type="predicted"/>
<organism evidence="1 2">
    <name type="scientific">Caulobacter segnis</name>
    <dbReference type="NCBI Taxonomy" id="88688"/>
    <lineage>
        <taxon>Bacteria</taxon>
        <taxon>Pseudomonadati</taxon>
        <taxon>Pseudomonadota</taxon>
        <taxon>Alphaproteobacteria</taxon>
        <taxon>Caulobacterales</taxon>
        <taxon>Caulobacteraceae</taxon>
        <taxon>Caulobacter</taxon>
    </lineage>
</organism>